<evidence type="ECO:0000313" key="8">
    <source>
        <dbReference type="EMBL" id="MBB5056047.1"/>
    </source>
</evidence>
<keyword evidence="8" id="KW-0282">Flagellum</keyword>
<dbReference type="GO" id="GO:0009424">
    <property type="term" value="C:bacterial-type flagellum hook"/>
    <property type="evidence" value="ECO:0007669"/>
    <property type="project" value="UniProtKB-UniRule"/>
</dbReference>
<dbReference type="GO" id="GO:0071973">
    <property type="term" value="P:bacterial-type flagellum-dependent cell motility"/>
    <property type="evidence" value="ECO:0007669"/>
    <property type="project" value="TreeGrafter"/>
</dbReference>
<dbReference type="EMBL" id="JACHIP010000001">
    <property type="protein sequence ID" value="MBB5056047.1"/>
    <property type="molecule type" value="Genomic_DNA"/>
</dbReference>
<accession>A0A7W7ZA78</accession>
<name>A0A7W7ZA78_9BACT</name>
<dbReference type="InterPro" id="IPR010809">
    <property type="entry name" value="FliD_C"/>
</dbReference>
<dbReference type="InterPro" id="IPR040026">
    <property type="entry name" value="FliD"/>
</dbReference>
<keyword evidence="8" id="KW-0969">Cilium</keyword>
<comment type="caution">
    <text evidence="8">The sequence shown here is derived from an EMBL/GenBank/DDBJ whole genome shotgun (WGS) entry which is preliminary data.</text>
</comment>
<dbReference type="Pfam" id="PF07195">
    <property type="entry name" value="FliD_C"/>
    <property type="match status" value="1"/>
</dbReference>
<sequence length="448" mass="45175">MGTVGINFGSATSGAGFDVASTVTSILAVQQAIETPWKTQLAALQAQDTVFSTLGTDLSTLSTSLSSLTSFDGVLAEKQGSSSNTNVLALTSADTTAVAGSHSVVVTSLATTASNYSDSITNASDTLSGSVTINGHQISVVSGTSDTLKTFATAINNAAIGVTASIVSDANGSRLSITSNTSGASGAITLSSNSLADSSTSTAIAFHTAQAGVNAALTVDGLAVSSASNTVTGAIPGVTFQLLSSPLNTTVQIQVTNDNNAIETSLSSLVTAYNAVIKDISGQEKTAQPLFGSPTLALIQTQLQTAIFGGSASGSINSLSQLGLTTNQDGTLSIDTSALDNALNANFSDIVGFFQNTGSFGQSFSKTLSNLGNSSVNGAVSLAQQQNSTQETGLNDNISKQDASIANQKTALTAELNAANQVLQAIPLQLSEISQIYSAISGYNQKNF</sequence>
<evidence type="ECO:0000313" key="9">
    <source>
        <dbReference type="Proteomes" id="UP000540989"/>
    </source>
</evidence>
<dbReference type="Pfam" id="PF02465">
    <property type="entry name" value="FliD_N"/>
    <property type="match status" value="1"/>
</dbReference>
<dbReference type="GO" id="GO:0007155">
    <property type="term" value="P:cell adhesion"/>
    <property type="evidence" value="ECO:0007669"/>
    <property type="project" value="InterPro"/>
</dbReference>
<dbReference type="PANTHER" id="PTHR30288:SF0">
    <property type="entry name" value="FLAGELLAR HOOK-ASSOCIATED PROTEIN 2"/>
    <property type="match status" value="1"/>
</dbReference>
<dbReference type="GO" id="GO:0005576">
    <property type="term" value="C:extracellular region"/>
    <property type="evidence" value="ECO:0007669"/>
    <property type="project" value="UniProtKB-SubCell"/>
</dbReference>
<comment type="function">
    <text evidence="5">Required for morphogenesis and for the elongation of the flagellar filament by facilitating polymerization of the flagellin monomers at the tip of growing filament. Forms a capping structure, which prevents flagellin subunits (transported through the central channel of the flagellum) from leaking out without polymerization at the distal end.</text>
</comment>
<keyword evidence="3" id="KW-0175">Coiled coil</keyword>
<organism evidence="8 9">
    <name type="scientific">Granulicella aggregans</name>
    <dbReference type="NCBI Taxonomy" id="474949"/>
    <lineage>
        <taxon>Bacteria</taxon>
        <taxon>Pseudomonadati</taxon>
        <taxon>Acidobacteriota</taxon>
        <taxon>Terriglobia</taxon>
        <taxon>Terriglobales</taxon>
        <taxon>Acidobacteriaceae</taxon>
        <taxon>Granulicella</taxon>
    </lineage>
</organism>
<proteinExistence type="inferred from homology"/>
<keyword evidence="9" id="KW-1185">Reference proteome</keyword>
<evidence type="ECO:0000259" key="7">
    <source>
        <dbReference type="Pfam" id="PF07195"/>
    </source>
</evidence>
<evidence type="ECO:0000259" key="6">
    <source>
        <dbReference type="Pfam" id="PF02465"/>
    </source>
</evidence>
<dbReference type="InterPro" id="IPR003481">
    <property type="entry name" value="FliD_N"/>
</dbReference>
<reference evidence="8 9" key="1">
    <citation type="submission" date="2020-08" db="EMBL/GenBank/DDBJ databases">
        <title>Genomic Encyclopedia of Type Strains, Phase IV (KMG-V): Genome sequencing to study the core and pangenomes of soil and plant-associated prokaryotes.</title>
        <authorList>
            <person name="Whitman W."/>
        </authorList>
    </citation>
    <scope>NUCLEOTIDE SEQUENCE [LARGE SCALE GENOMIC DNA]</scope>
    <source>
        <strain evidence="8 9">M8UP14</strain>
    </source>
</reference>
<dbReference type="PANTHER" id="PTHR30288">
    <property type="entry name" value="FLAGELLAR CAP/ASSEMBLY PROTEIN FLID"/>
    <property type="match status" value="1"/>
</dbReference>
<evidence type="ECO:0000256" key="2">
    <source>
        <dbReference type="ARBA" id="ARBA00011255"/>
    </source>
</evidence>
<evidence type="ECO:0000256" key="4">
    <source>
        <dbReference type="ARBA" id="ARBA00023143"/>
    </source>
</evidence>
<dbReference type="RefSeq" id="WP_184213749.1">
    <property type="nucleotide sequence ID" value="NZ_JACHIP010000001.1"/>
</dbReference>
<evidence type="ECO:0000256" key="5">
    <source>
        <dbReference type="RuleBase" id="RU362066"/>
    </source>
</evidence>
<keyword evidence="4 5" id="KW-0975">Bacterial flagellum</keyword>
<feature type="domain" description="Flagellar hook-associated protein 2 C-terminal" evidence="7">
    <location>
        <begin position="213"/>
        <end position="421"/>
    </location>
</feature>
<comment type="subunit">
    <text evidence="2 5">Homopentamer.</text>
</comment>
<comment type="similarity">
    <text evidence="1 5">Belongs to the FliD family.</text>
</comment>
<dbReference type="AlphaFoldDB" id="A0A7W7ZA78"/>
<feature type="domain" description="Flagellar hook-associated protein 2 N-terminal" evidence="6">
    <location>
        <begin position="16"/>
        <end position="112"/>
    </location>
</feature>
<evidence type="ECO:0000256" key="3">
    <source>
        <dbReference type="ARBA" id="ARBA00023054"/>
    </source>
</evidence>
<evidence type="ECO:0000256" key="1">
    <source>
        <dbReference type="ARBA" id="ARBA00009764"/>
    </source>
</evidence>
<gene>
    <name evidence="8" type="ORF">HDF16_000716</name>
</gene>
<dbReference type="Proteomes" id="UP000540989">
    <property type="component" value="Unassembled WGS sequence"/>
</dbReference>
<comment type="subcellular location">
    <subcellularLocation>
        <location evidence="5">Secreted</location>
    </subcellularLocation>
    <subcellularLocation>
        <location evidence="5">Bacterial flagellum</location>
    </subcellularLocation>
</comment>
<keyword evidence="8" id="KW-0966">Cell projection</keyword>
<protein>
    <recommendedName>
        <fullName evidence="5">Flagellar hook-associated protein 2</fullName>
        <shortName evidence="5">HAP2</shortName>
    </recommendedName>
    <alternativeName>
        <fullName evidence="5">Flagellar cap protein</fullName>
    </alternativeName>
</protein>
<dbReference type="GO" id="GO:0009421">
    <property type="term" value="C:bacterial-type flagellum filament cap"/>
    <property type="evidence" value="ECO:0007669"/>
    <property type="project" value="InterPro"/>
</dbReference>
<keyword evidence="5" id="KW-0964">Secreted</keyword>